<comment type="function">
    <text evidence="17">Catalyzes the dehydration of the S-form of NAD(P)HX at the expense of ADP, which is converted to AMP. Together with NAD(P)HX epimerase, which catalyzes the epimerization of the S- and R-forms, the enzyme allows the repair of both epimers of NAD(P)HX, a damaged form of NAD(P)H that is a result of enzymatic or heat-dependent hydration.</text>
</comment>
<feature type="binding site" evidence="18">
    <location>
        <begin position="66"/>
        <end position="70"/>
    </location>
    <ligand>
        <name>(6S)-NADPHX</name>
        <dbReference type="ChEBI" id="CHEBI:64076"/>
    </ligand>
</feature>
<evidence type="ECO:0000256" key="6">
    <source>
        <dbReference type="ARBA" id="ARBA00022741"/>
    </source>
</evidence>
<gene>
    <name evidence="17" type="primary">nnrD</name>
    <name evidence="18" type="synonym">nnrE</name>
    <name evidence="22" type="ORF">Dform_01562</name>
</gene>
<dbReference type="EC" id="4.2.1.136" evidence="19"/>
<organism evidence="22 23">
    <name type="scientific">Dehalogenimonas formicexedens</name>
    <dbReference type="NCBI Taxonomy" id="1839801"/>
    <lineage>
        <taxon>Bacteria</taxon>
        <taxon>Bacillati</taxon>
        <taxon>Chloroflexota</taxon>
        <taxon>Dehalococcoidia</taxon>
        <taxon>Dehalococcoidales</taxon>
        <taxon>Dehalococcoidaceae</taxon>
        <taxon>Dehalogenimonas</taxon>
    </lineage>
</organism>
<dbReference type="Gene3D" id="3.40.1190.20">
    <property type="match status" value="1"/>
</dbReference>
<dbReference type="PANTHER" id="PTHR12592:SF0">
    <property type="entry name" value="ATP-DEPENDENT (S)-NAD(P)H-HYDRATE DEHYDRATASE"/>
    <property type="match status" value="1"/>
</dbReference>
<dbReference type="KEGG" id="dfo:Dform_01562"/>
<comment type="catalytic activity">
    <reaction evidence="15 17 19">
        <text>(6S)-NADHX + ADP = AMP + phosphate + NADH + H(+)</text>
        <dbReference type="Rhea" id="RHEA:32223"/>
        <dbReference type="ChEBI" id="CHEBI:15378"/>
        <dbReference type="ChEBI" id="CHEBI:43474"/>
        <dbReference type="ChEBI" id="CHEBI:57945"/>
        <dbReference type="ChEBI" id="CHEBI:64074"/>
        <dbReference type="ChEBI" id="CHEBI:456215"/>
        <dbReference type="ChEBI" id="CHEBI:456216"/>
        <dbReference type="EC" id="4.2.1.136"/>
    </reaction>
</comment>
<dbReference type="Pfam" id="PF01256">
    <property type="entry name" value="Carb_kinase"/>
    <property type="match status" value="1"/>
</dbReference>
<comment type="subunit">
    <text evidence="17">Homotetramer.</text>
</comment>
<dbReference type="AlphaFoldDB" id="A0A1P8F8W8"/>
<dbReference type="OrthoDB" id="9806925at2"/>
<evidence type="ECO:0000256" key="15">
    <source>
        <dbReference type="ARBA" id="ARBA00048238"/>
    </source>
</evidence>
<evidence type="ECO:0000313" key="23">
    <source>
        <dbReference type="Proteomes" id="UP000185934"/>
    </source>
</evidence>
<comment type="similarity">
    <text evidence="4 19">In the C-terminal section; belongs to the NnrD/CARKD family.</text>
</comment>
<evidence type="ECO:0000256" key="7">
    <source>
        <dbReference type="ARBA" id="ARBA00022840"/>
    </source>
</evidence>
<feature type="binding site" evidence="17">
    <location>
        <position position="272"/>
    </location>
    <ligand>
        <name>(6S)-NADPHX</name>
        <dbReference type="ChEBI" id="CHEBI:64076"/>
    </ligand>
</feature>
<comment type="function">
    <text evidence="14 19">Bifunctional enzyme that catalyzes the epimerization of the S- and R-forms of NAD(P)HX and the dehydration of the S-form of NAD(P)HX at the expense of ADP, which is converted to AMP. This allows the repair of both epimers of NAD(P)HX, a damaged form of NAD(P)H that is a result of enzymatic or heat-dependent hydration.</text>
</comment>
<dbReference type="HAMAP" id="MF_01966">
    <property type="entry name" value="NADHX_epimerase"/>
    <property type="match status" value="1"/>
</dbReference>
<feature type="binding site" evidence="17">
    <location>
        <position position="396"/>
    </location>
    <ligand>
        <name>(6S)-NADPHX</name>
        <dbReference type="ChEBI" id="CHEBI:64076"/>
    </ligand>
</feature>
<reference evidence="23" key="1">
    <citation type="submission" date="2016-11" db="EMBL/GenBank/DDBJ databases">
        <title>Dehalogenimonas formicexedens sp. nov., a chlorinated alkane respiring bacterium isolated from contaminated groundwater.</title>
        <authorList>
            <person name="Key T.A."/>
            <person name="Bowman K.S."/>
            <person name="Lee I."/>
            <person name="Chun J."/>
            <person name="Albuquerque L."/>
            <person name="da Costa M.S."/>
            <person name="Rainey F.A."/>
            <person name="Moe W.M."/>
        </authorList>
    </citation>
    <scope>NUCLEOTIDE SEQUENCE [LARGE SCALE GENOMIC DNA]</scope>
    <source>
        <strain evidence="23">NSZ-14</strain>
    </source>
</reference>
<dbReference type="PROSITE" id="PS01050">
    <property type="entry name" value="YJEF_C_2"/>
    <property type="match status" value="1"/>
</dbReference>
<evidence type="ECO:0000256" key="1">
    <source>
        <dbReference type="ARBA" id="ARBA00000013"/>
    </source>
</evidence>
<feature type="binding site" evidence="17">
    <location>
        <position position="462"/>
    </location>
    <ligand>
        <name>AMP</name>
        <dbReference type="ChEBI" id="CHEBI:456215"/>
    </ligand>
</feature>
<evidence type="ECO:0000256" key="11">
    <source>
        <dbReference type="ARBA" id="ARBA00023235"/>
    </source>
</evidence>
<feature type="binding site" evidence="18">
    <location>
        <begin position="138"/>
        <end position="144"/>
    </location>
    <ligand>
        <name>(6S)-NADPHX</name>
        <dbReference type="ChEBI" id="CHEBI:64076"/>
    </ligand>
</feature>
<keyword evidence="6 17" id="KW-0547">Nucleotide-binding</keyword>
<feature type="binding site" evidence="18">
    <location>
        <position position="172"/>
    </location>
    <ligand>
        <name>(6S)-NADPHX</name>
        <dbReference type="ChEBI" id="CHEBI:64076"/>
    </ligand>
</feature>
<comment type="caution">
    <text evidence="18">Lacks conserved residue(s) required for the propagation of feature annotation.</text>
</comment>
<evidence type="ECO:0000256" key="18">
    <source>
        <dbReference type="HAMAP-Rule" id="MF_01966"/>
    </source>
</evidence>
<dbReference type="Pfam" id="PF03853">
    <property type="entry name" value="YjeF_N"/>
    <property type="match status" value="1"/>
</dbReference>
<feature type="binding site" evidence="17">
    <location>
        <begin position="433"/>
        <end position="437"/>
    </location>
    <ligand>
        <name>AMP</name>
        <dbReference type="ChEBI" id="CHEBI:456215"/>
    </ligand>
</feature>
<dbReference type="InterPro" id="IPR036652">
    <property type="entry name" value="YjeF_N_dom_sf"/>
</dbReference>
<keyword evidence="23" id="KW-1185">Reference proteome</keyword>
<dbReference type="NCBIfam" id="TIGR00197">
    <property type="entry name" value="yjeF_nterm"/>
    <property type="match status" value="1"/>
</dbReference>
<comment type="catalytic activity">
    <reaction evidence="16 17 19">
        <text>(6S)-NADPHX + ADP = AMP + phosphate + NADPH + H(+)</text>
        <dbReference type="Rhea" id="RHEA:32235"/>
        <dbReference type="ChEBI" id="CHEBI:15378"/>
        <dbReference type="ChEBI" id="CHEBI:43474"/>
        <dbReference type="ChEBI" id="CHEBI:57783"/>
        <dbReference type="ChEBI" id="CHEBI:64076"/>
        <dbReference type="ChEBI" id="CHEBI:456215"/>
        <dbReference type="ChEBI" id="CHEBI:456216"/>
        <dbReference type="EC" id="4.2.1.136"/>
    </reaction>
</comment>
<feature type="binding site" evidence="18">
    <location>
        <position position="175"/>
    </location>
    <ligand>
        <name>K(+)</name>
        <dbReference type="ChEBI" id="CHEBI:29103"/>
    </ligand>
</feature>
<dbReference type="Proteomes" id="UP000185934">
    <property type="component" value="Chromosome"/>
</dbReference>
<comment type="function">
    <text evidence="18">Catalyzes the epimerization of the S- and R-forms of NAD(P)HX, a damaged form of NAD(P)H that is a result of enzymatic or heat-dependent hydration. This is a prerequisite for the S-specific NAD(P)H-hydrate dehydratase to allow the repair of both epimers of NAD(P)HX.</text>
</comment>
<dbReference type="CDD" id="cd01171">
    <property type="entry name" value="YXKO-related"/>
    <property type="match status" value="1"/>
</dbReference>
<keyword evidence="7 17" id="KW-0067">ATP-binding</keyword>
<evidence type="ECO:0000256" key="17">
    <source>
        <dbReference type="HAMAP-Rule" id="MF_01965"/>
    </source>
</evidence>
<feature type="domain" description="YjeF N-terminal" evidence="21">
    <location>
        <begin position="17"/>
        <end position="229"/>
    </location>
</feature>
<protein>
    <recommendedName>
        <fullName evidence="19">Bifunctional NAD(P)H-hydrate repair enzyme</fullName>
    </recommendedName>
    <alternativeName>
        <fullName evidence="19">Nicotinamide nucleotide repair protein</fullName>
    </alternativeName>
    <domain>
        <recommendedName>
            <fullName evidence="19">ADP-dependent (S)-NAD(P)H-hydrate dehydratase</fullName>
            <ecNumber evidence="19">4.2.1.136</ecNumber>
        </recommendedName>
        <alternativeName>
            <fullName evidence="19">ADP-dependent NAD(P)HX dehydratase</fullName>
        </alternativeName>
    </domain>
    <domain>
        <recommendedName>
            <fullName evidence="19">NAD(P)H-hydrate epimerase</fullName>
            <ecNumber evidence="19">5.1.99.6</ecNumber>
        </recommendedName>
    </domain>
</protein>
<evidence type="ECO:0000256" key="12">
    <source>
        <dbReference type="ARBA" id="ARBA00023239"/>
    </source>
</evidence>
<evidence type="ECO:0000259" key="20">
    <source>
        <dbReference type="PROSITE" id="PS51383"/>
    </source>
</evidence>
<keyword evidence="12 17" id="KW-0456">Lyase</keyword>
<dbReference type="RefSeq" id="WP_145925552.1">
    <property type="nucleotide sequence ID" value="NZ_CP018258.1"/>
</dbReference>
<dbReference type="PROSITE" id="PS51385">
    <property type="entry name" value="YJEF_N"/>
    <property type="match status" value="1"/>
</dbReference>
<dbReference type="EMBL" id="CP018258">
    <property type="protein sequence ID" value="APV44883.1"/>
    <property type="molecule type" value="Genomic_DNA"/>
</dbReference>
<evidence type="ECO:0000313" key="22">
    <source>
        <dbReference type="EMBL" id="APV44883.1"/>
    </source>
</evidence>
<dbReference type="GO" id="GO:0046872">
    <property type="term" value="F:metal ion binding"/>
    <property type="evidence" value="ECO:0007669"/>
    <property type="project" value="UniProtKB-UniRule"/>
</dbReference>
<feature type="binding site" evidence="17">
    <location>
        <position position="343"/>
    </location>
    <ligand>
        <name>(6S)-NADPHX</name>
        <dbReference type="ChEBI" id="CHEBI:64076"/>
    </ligand>
</feature>
<comment type="cofactor">
    <cofactor evidence="17">
        <name>Mg(2+)</name>
        <dbReference type="ChEBI" id="CHEBI:18420"/>
    </cofactor>
</comment>
<dbReference type="InterPro" id="IPR017953">
    <property type="entry name" value="Carbohydrate_kinase_pred_CS"/>
</dbReference>
<evidence type="ECO:0000256" key="10">
    <source>
        <dbReference type="ARBA" id="ARBA00023027"/>
    </source>
</evidence>
<dbReference type="NCBIfam" id="TIGR00196">
    <property type="entry name" value="yjeF_cterm"/>
    <property type="match status" value="1"/>
</dbReference>
<dbReference type="PIRSF" id="PIRSF017184">
    <property type="entry name" value="Nnr"/>
    <property type="match status" value="1"/>
</dbReference>
<dbReference type="InterPro" id="IPR030677">
    <property type="entry name" value="Nnr"/>
</dbReference>
<keyword evidence="5 18" id="KW-0479">Metal-binding</keyword>
<dbReference type="Gene3D" id="3.40.50.10260">
    <property type="entry name" value="YjeF N-terminal domain"/>
    <property type="match status" value="1"/>
</dbReference>
<dbReference type="InterPro" id="IPR029056">
    <property type="entry name" value="Ribokinase-like"/>
</dbReference>
<feature type="domain" description="YjeF C-terminal" evidence="20">
    <location>
        <begin position="237"/>
        <end position="522"/>
    </location>
</feature>
<dbReference type="GO" id="GO:0052855">
    <property type="term" value="F:ADP-dependent NAD(P)H-hydrate dehydratase activity"/>
    <property type="evidence" value="ECO:0007669"/>
    <property type="project" value="UniProtKB-UniRule"/>
</dbReference>
<dbReference type="SUPFAM" id="SSF64153">
    <property type="entry name" value="YjeF N-terminal domain-like"/>
    <property type="match status" value="1"/>
</dbReference>
<keyword evidence="8 17" id="KW-0521">NADP</keyword>
<dbReference type="PROSITE" id="PS51383">
    <property type="entry name" value="YJEF_C_3"/>
    <property type="match status" value="1"/>
</dbReference>
<comment type="catalytic activity">
    <reaction evidence="1 18 19">
        <text>(6R)-NADHX = (6S)-NADHX</text>
        <dbReference type="Rhea" id="RHEA:32215"/>
        <dbReference type="ChEBI" id="CHEBI:64074"/>
        <dbReference type="ChEBI" id="CHEBI:64075"/>
        <dbReference type="EC" id="5.1.99.6"/>
    </reaction>
</comment>
<comment type="similarity">
    <text evidence="3 19">In the N-terminal section; belongs to the NnrE/AIBP family.</text>
</comment>
<dbReference type="GO" id="GO:0005524">
    <property type="term" value="F:ATP binding"/>
    <property type="evidence" value="ECO:0007669"/>
    <property type="project" value="UniProtKB-UniRule"/>
</dbReference>
<evidence type="ECO:0000256" key="16">
    <source>
        <dbReference type="ARBA" id="ARBA00049209"/>
    </source>
</evidence>
<keyword evidence="13" id="KW-0511">Multifunctional enzyme</keyword>
<sequence>MSAATLNAMKLVTAAEMRLLEKRALESGTSFGDLMHNAGRAVASEICGLFDSFPGKKALVLVGPGNNGGDGLVAARFLNDAGAITHVYLLAPRDPGDLVYNEALEAGISPIEVESDAGFSKLRELLGEADVVVDAIFGTGLGRPIGGASAAALTLVAEARNQRPDMVVIALDLPSGLNADSGEIDDSTLAVDYTITLGYAKRGFFLFPGADYTGQILVADIGIPDGLDDDILSEVIDEHDVLSILPLRPSDAHKGSFGKVMVVAGSTEFIGAASLVCQSAARAGAGLVTLAARQSLHPVFAAKLVETTHLPLPETAHGEFASEAAEVALARLVKYDAAAIGPGLGQSPDTVEFVHQLLSGISENTGLVLDADALNALSLTPDWWDIFNHPAVLTPHTGEFARLSGLSIGEILANRMEICRKNAALWGKVVILKGAHTVVASPDGRIAVSPSANPGLASGGTGDVLTGIITGLLAQGLDEFDAARAGVYIHAMAGESVRNNIGDTGMIASDLLIQIPRAVKSIKEHDHASCH</sequence>
<feature type="binding site" evidence="17">
    <location>
        <position position="463"/>
    </location>
    <ligand>
        <name>(6S)-NADPHX</name>
        <dbReference type="ChEBI" id="CHEBI:64076"/>
    </ligand>
</feature>
<feature type="binding site" evidence="18">
    <location>
        <position position="67"/>
    </location>
    <ligand>
        <name>K(+)</name>
        <dbReference type="ChEBI" id="CHEBI:29103"/>
    </ligand>
</feature>
<dbReference type="GO" id="GO:0046496">
    <property type="term" value="P:nicotinamide nucleotide metabolic process"/>
    <property type="evidence" value="ECO:0007669"/>
    <property type="project" value="UniProtKB-UniRule"/>
</dbReference>
<feature type="binding site" evidence="18">
    <location>
        <position position="134"/>
    </location>
    <ligand>
        <name>K(+)</name>
        <dbReference type="ChEBI" id="CHEBI:29103"/>
    </ligand>
</feature>
<evidence type="ECO:0000256" key="4">
    <source>
        <dbReference type="ARBA" id="ARBA00009524"/>
    </source>
</evidence>
<evidence type="ECO:0000256" key="14">
    <source>
        <dbReference type="ARBA" id="ARBA00025153"/>
    </source>
</evidence>
<dbReference type="PANTHER" id="PTHR12592">
    <property type="entry name" value="ATP-DEPENDENT (S)-NAD(P)H-HYDRATE DEHYDRATASE FAMILY MEMBER"/>
    <property type="match status" value="1"/>
</dbReference>
<evidence type="ECO:0000256" key="13">
    <source>
        <dbReference type="ARBA" id="ARBA00023268"/>
    </source>
</evidence>
<comment type="catalytic activity">
    <reaction evidence="2 18 19">
        <text>(6R)-NADPHX = (6S)-NADPHX</text>
        <dbReference type="Rhea" id="RHEA:32227"/>
        <dbReference type="ChEBI" id="CHEBI:64076"/>
        <dbReference type="ChEBI" id="CHEBI:64077"/>
        <dbReference type="EC" id="5.1.99.6"/>
    </reaction>
</comment>
<name>A0A1P8F8W8_9CHLR</name>
<evidence type="ECO:0000256" key="8">
    <source>
        <dbReference type="ARBA" id="ARBA00022857"/>
    </source>
</evidence>
<comment type="similarity">
    <text evidence="17">Belongs to the NnrD/CARKD family.</text>
</comment>
<evidence type="ECO:0000256" key="3">
    <source>
        <dbReference type="ARBA" id="ARBA00006001"/>
    </source>
</evidence>
<evidence type="ECO:0000259" key="21">
    <source>
        <dbReference type="PROSITE" id="PS51385"/>
    </source>
</evidence>
<keyword evidence="10 17" id="KW-0520">NAD</keyword>
<evidence type="ECO:0000256" key="9">
    <source>
        <dbReference type="ARBA" id="ARBA00022958"/>
    </source>
</evidence>
<dbReference type="STRING" id="1839801.Dform_01562"/>
<evidence type="ECO:0000256" key="5">
    <source>
        <dbReference type="ARBA" id="ARBA00022723"/>
    </source>
</evidence>
<evidence type="ECO:0000256" key="2">
    <source>
        <dbReference type="ARBA" id="ARBA00000909"/>
    </source>
</evidence>
<dbReference type="InterPro" id="IPR000631">
    <property type="entry name" value="CARKD"/>
</dbReference>
<dbReference type="HAMAP" id="MF_01965">
    <property type="entry name" value="NADHX_dehydratase"/>
    <property type="match status" value="1"/>
</dbReference>
<keyword evidence="9 18" id="KW-0630">Potassium</keyword>
<dbReference type="SUPFAM" id="SSF53613">
    <property type="entry name" value="Ribokinase-like"/>
    <property type="match status" value="1"/>
</dbReference>
<accession>A0A1P8F8W8</accession>
<comment type="cofactor">
    <cofactor evidence="18 19">
        <name>K(+)</name>
        <dbReference type="ChEBI" id="CHEBI:29103"/>
    </cofactor>
    <text evidence="18 19">Binds 1 potassium ion per subunit.</text>
</comment>
<dbReference type="GO" id="GO:0052856">
    <property type="term" value="F:NAD(P)HX epimerase activity"/>
    <property type="evidence" value="ECO:0007669"/>
    <property type="project" value="UniProtKB-UniRule"/>
</dbReference>
<dbReference type="InterPro" id="IPR004443">
    <property type="entry name" value="YjeF_N_dom"/>
</dbReference>
<comment type="similarity">
    <text evidence="18">Belongs to the NnrE/AIBP family.</text>
</comment>
<proteinExistence type="inferred from homology"/>
<dbReference type="EC" id="5.1.99.6" evidence="19"/>
<evidence type="ECO:0000256" key="19">
    <source>
        <dbReference type="PIRNR" id="PIRNR017184"/>
    </source>
</evidence>
<keyword evidence="11 18" id="KW-0413">Isomerase</keyword>
<dbReference type="GO" id="GO:0110051">
    <property type="term" value="P:metabolite repair"/>
    <property type="evidence" value="ECO:0007669"/>
    <property type="project" value="TreeGrafter"/>
</dbReference>